<keyword evidence="6" id="KW-1185">Reference proteome</keyword>
<comment type="caution">
    <text evidence="5">The sequence shown here is derived from an EMBL/GenBank/DDBJ whole genome shotgun (WGS) entry which is preliminary data.</text>
</comment>
<gene>
    <name evidence="5" type="ORF">HNQ61_000748</name>
</gene>
<evidence type="ECO:0000313" key="5">
    <source>
        <dbReference type="EMBL" id="MBB6069133.1"/>
    </source>
</evidence>
<evidence type="ECO:0000256" key="1">
    <source>
        <dbReference type="ARBA" id="ARBA00023015"/>
    </source>
</evidence>
<accession>A0A841GV68</accession>
<name>A0A841GV68_9BACT</name>
<dbReference type="EMBL" id="JACHIA010000002">
    <property type="protein sequence ID" value="MBB6069133.1"/>
    <property type="molecule type" value="Genomic_DNA"/>
</dbReference>
<evidence type="ECO:0000313" key="6">
    <source>
        <dbReference type="Proteomes" id="UP000582837"/>
    </source>
</evidence>
<feature type="domain" description="HTH marR-type" evidence="4">
    <location>
        <begin position="20"/>
        <end position="78"/>
    </location>
</feature>
<dbReference type="SUPFAM" id="SSF46785">
    <property type="entry name" value="Winged helix' DNA-binding domain"/>
    <property type="match status" value="1"/>
</dbReference>
<proteinExistence type="predicted"/>
<dbReference type="InterPro" id="IPR052362">
    <property type="entry name" value="HTH-GbsR_regulator"/>
</dbReference>
<dbReference type="RefSeq" id="WP_170038180.1">
    <property type="nucleotide sequence ID" value="NZ_JABDTL010000002.1"/>
</dbReference>
<dbReference type="InterPro" id="IPR000835">
    <property type="entry name" value="HTH_MarR-typ"/>
</dbReference>
<keyword evidence="2 5" id="KW-0238">DNA-binding</keyword>
<sequence length="154" mass="17585">MALPQDDFIEVMGRHFEEEGIPRIAGRLFGLLMLGEEPCSLEELADRLHVSKGSVSSNARLLEDWGMAVRVTRAGDRRDFYRIAPDMSSRLIQRQIERIRLFIDRVDRARGKMSPLPAPVAERFDRTAEFNRAVMRSLLGLREELGGETDGRDE</sequence>
<reference evidence="5 6" key="1">
    <citation type="submission" date="2020-08" db="EMBL/GenBank/DDBJ databases">
        <title>Genomic Encyclopedia of Type Strains, Phase IV (KMG-IV): sequencing the most valuable type-strain genomes for metagenomic binning, comparative biology and taxonomic classification.</title>
        <authorList>
            <person name="Goeker M."/>
        </authorList>
    </citation>
    <scope>NUCLEOTIDE SEQUENCE [LARGE SCALE GENOMIC DNA]</scope>
    <source>
        <strain evidence="5 6">DSM 29007</strain>
    </source>
</reference>
<protein>
    <submittedName>
        <fullName evidence="5">DNA-binding transcriptional regulator GbsR (MarR family)</fullName>
    </submittedName>
</protein>
<evidence type="ECO:0000256" key="3">
    <source>
        <dbReference type="ARBA" id="ARBA00023163"/>
    </source>
</evidence>
<dbReference type="GO" id="GO:0003700">
    <property type="term" value="F:DNA-binding transcription factor activity"/>
    <property type="evidence" value="ECO:0007669"/>
    <property type="project" value="InterPro"/>
</dbReference>
<evidence type="ECO:0000259" key="4">
    <source>
        <dbReference type="Pfam" id="PF12802"/>
    </source>
</evidence>
<keyword evidence="3" id="KW-0804">Transcription</keyword>
<dbReference type="Proteomes" id="UP000582837">
    <property type="component" value="Unassembled WGS sequence"/>
</dbReference>
<dbReference type="AlphaFoldDB" id="A0A841GV68"/>
<dbReference type="Pfam" id="PF12802">
    <property type="entry name" value="MarR_2"/>
    <property type="match status" value="1"/>
</dbReference>
<organism evidence="5 6">
    <name type="scientific">Longimicrobium terrae</name>
    <dbReference type="NCBI Taxonomy" id="1639882"/>
    <lineage>
        <taxon>Bacteria</taxon>
        <taxon>Pseudomonadati</taxon>
        <taxon>Gemmatimonadota</taxon>
        <taxon>Longimicrobiia</taxon>
        <taxon>Longimicrobiales</taxon>
        <taxon>Longimicrobiaceae</taxon>
        <taxon>Longimicrobium</taxon>
    </lineage>
</organism>
<evidence type="ECO:0000256" key="2">
    <source>
        <dbReference type="ARBA" id="ARBA00023125"/>
    </source>
</evidence>
<keyword evidence="1" id="KW-0805">Transcription regulation</keyword>
<dbReference type="Gene3D" id="1.10.10.10">
    <property type="entry name" value="Winged helix-like DNA-binding domain superfamily/Winged helix DNA-binding domain"/>
    <property type="match status" value="1"/>
</dbReference>
<dbReference type="InterPro" id="IPR036388">
    <property type="entry name" value="WH-like_DNA-bd_sf"/>
</dbReference>
<dbReference type="GO" id="GO:0003677">
    <property type="term" value="F:DNA binding"/>
    <property type="evidence" value="ECO:0007669"/>
    <property type="project" value="UniProtKB-KW"/>
</dbReference>
<dbReference type="PANTHER" id="PTHR38465:SF2">
    <property type="entry name" value="HTH-TYPE TRANSCRIPTIONAL REGULATOR MMPR5"/>
    <property type="match status" value="1"/>
</dbReference>
<dbReference type="PANTHER" id="PTHR38465">
    <property type="entry name" value="HTH-TYPE TRANSCRIPTIONAL REGULATOR MJ1563-RELATED"/>
    <property type="match status" value="1"/>
</dbReference>
<dbReference type="InterPro" id="IPR036390">
    <property type="entry name" value="WH_DNA-bd_sf"/>
</dbReference>